<proteinExistence type="predicted"/>
<organism evidence="1 2">
    <name type="scientific">Thermocatellispora tengchongensis</name>
    <dbReference type="NCBI Taxonomy" id="1073253"/>
    <lineage>
        <taxon>Bacteria</taxon>
        <taxon>Bacillati</taxon>
        <taxon>Actinomycetota</taxon>
        <taxon>Actinomycetes</taxon>
        <taxon>Streptosporangiales</taxon>
        <taxon>Streptosporangiaceae</taxon>
        <taxon>Thermocatellispora</taxon>
    </lineage>
</organism>
<keyword evidence="2" id="KW-1185">Reference proteome</keyword>
<evidence type="ECO:0000313" key="1">
    <source>
        <dbReference type="EMBL" id="MBB5139815.1"/>
    </source>
</evidence>
<dbReference type="Proteomes" id="UP000578449">
    <property type="component" value="Unassembled WGS sequence"/>
</dbReference>
<gene>
    <name evidence="1" type="ORF">HNP84_009579</name>
</gene>
<dbReference type="AlphaFoldDB" id="A0A840PVA0"/>
<name>A0A840PVA0_9ACTN</name>
<evidence type="ECO:0000313" key="2">
    <source>
        <dbReference type="Proteomes" id="UP000578449"/>
    </source>
</evidence>
<dbReference type="EMBL" id="JACHGN010000033">
    <property type="protein sequence ID" value="MBB5139815.1"/>
    <property type="molecule type" value="Genomic_DNA"/>
</dbReference>
<dbReference type="RefSeq" id="WP_185056631.1">
    <property type="nucleotide sequence ID" value="NZ_BAABIX010000041.1"/>
</dbReference>
<protein>
    <submittedName>
        <fullName evidence="1">Uncharacterized protein</fullName>
    </submittedName>
</protein>
<reference evidence="1 2" key="1">
    <citation type="submission" date="2020-08" db="EMBL/GenBank/DDBJ databases">
        <title>Genomic Encyclopedia of Type Strains, Phase IV (KMG-IV): sequencing the most valuable type-strain genomes for metagenomic binning, comparative biology and taxonomic classification.</title>
        <authorList>
            <person name="Goeker M."/>
        </authorList>
    </citation>
    <scope>NUCLEOTIDE SEQUENCE [LARGE SCALE GENOMIC DNA]</scope>
    <source>
        <strain evidence="1 2">DSM 45615</strain>
    </source>
</reference>
<accession>A0A840PVA0</accession>
<sequence>MWKTADKPAFFATWAALALHSCVSSPGAPESAGEVAQALVTAGAVGTADAPKLTKMQKSAAIDLGTRKVRSALSEVQWNRLN</sequence>
<comment type="caution">
    <text evidence="1">The sequence shown here is derived from an EMBL/GenBank/DDBJ whole genome shotgun (WGS) entry which is preliminary data.</text>
</comment>